<keyword evidence="2" id="KW-0378">Hydrolase</keyword>
<name>A0ABU0HAE2_9HYPH</name>
<dbReference type="PANTHER" id="PTHR37477">
    <property type="entry name" value="COBALT-PRECORRIN-5A HYDROLASE"/>
    <property type="match status" value="1"/>
</dbReference>
<sequence>MIVAGIGCRKGASRADVLAAIAAAVEAAAIDPGSVDLIATAAEKGGEDGIAEAAAVLGRPLVLIPSDRLQAAGSRAVTHSDRVVALFAVPSVAEASALAAAGVDSALIVPRRVAGAATCALAEQKGPF</sequence>
<dbReference type="EC" id="3.7.1.12" evidence="2"/>
<feature type="domain" description="CobE/GbiG C-terminal" evidence="1">
    <location>
        <begin position="2"/>
        <end position="122"/>
    </location>
</feature>
<organism evidence="2 3">
    <name type="scientific">Kaistia dalseonensis</name>
    <dbReference type="NCBI Taxonomy" id="410840"/>
    <lineage>
        <taxon>Bacteria</taxon>
        <taxon>Pseudomonadati</taxon>
        <taxon>Pseudomonadota</taxon>
        <taxon>Alphaproteobacteria</taxon>
        <taxon>Hyphomicrobiales</taxon>
        <taxon>Kaistiaceae</taxon>
        <taxon>Kaistia</taxon>
    </lineage>
</organism>
<dbReference type="Gene3D" id="3.30.420.180">
    <property type="entry name" value="CobE/GbiG C-terminal domain"/>
    <property type="match status" value="1"/>
</dbReference>
<protein>
    <submittedName>
        <fullName evidence="2">Cobalt-precorrin 5A hydrolase</fullName>
        <ecNumber evidence="2">3.7.1.12</ecNumber>
    </submittedName>
</protein>
<evidence type="ECO:0000259" key="1">
    <source>
        <dbReference type="Pfam" id="PF01890"/>
    </source>
</evidence>
<dbReference type="PANTHER" id="PTHR37477:SF1">
    <property type="entry name" value="COBALT-PRECORRIN-5A HYDROLASE"/>
    <property type="match status" value="1"/>
</dbReference>
<accession>A0ABU0HAE2</accession>
<dbReference type="InterPro" id="IPR052553">
    <property type="entry name" value="CbiG_hydrolase"/>
</dbReference>
<comment type="caution">
    <text evidence="2">The sequence shown here is derived from an EMBL/GenBank/DDBJ whole genome shotgun (WGS) entry which is preliminary data.</text>
</comment>
<dbReference type="InterPro" id="IPR002750">
    <property type="entry name" value="CobE/GbiG_C"/>
</dbReference>
<dbReference type="InterPro" id="IPR036518">
    <property type="entry name" value="CobE/GbiG_C_sf"/>
</dbReference>
<reference evidence="2 3" key="1">
    <citation type="submission" date="2023-07" db="EMBL/GenBank/DDBJ databases">
        <title>Genomic Encyclopedia of Type Strains, Phase IV (KMG-IV): sequencing the most valuable type-strain genomes for metagenomic binning, comparative biology and taxonomic classification.</title>
        <authorList>
            <person name="Goeker M."/>
        </authorList>
    </citation>
    <scope>NUCLEOTIDE SEQUENCE [LARGE SCALE GENOMIC DNA]</scope>
    <source>
        <strain evidence="2 3">B6-8</strain>
    </source>
</reference>
<evidence type="ECO:0000313" key="2">
    <source>
        <dbReference type="EMBL" id="MDQ0439277.1"/>
    </source>
</evidence>
<proteinExistence type="predicted"/>
<keyword evidence="3" id="KW-1185">Reference proteome</keyword>
<dbReference type="SUPFAM" id="SSF159664">
    <property type="entry name" value="CobE/GbiG C-terminal domain-like"/>
    <property type="match status" value="1"/>
</dbReference>
<gene>
    <name evidence="2" type="ORF">QO014_003678</name>
</gene>
<dbReference type="Pfam" id="PF01890">
    <property type="entry name" value="CbiG_C"/>
    <property type="match status" value="1"/>
</dbReference>
<evidence type="ECO:0000313" key="3">
    <source>
        <dbReference type="Proteomes" id="UP001241603"/>
    </source>
</evidence>
<dbReference type="EMBL" id="JAUSVO010000005">
    <property type="protein sequence ID" value="MDQ0439277.1"/>
    <property type="molecule type" value="Genomic_DNA"/>
</dbReference>
<dbReference type="Proteomes" id="UP001241603">
    <property type="component" value="Unassembled WGS sequence"/>
</dbReference>
<dbReference type="RefSeq" id="WP_266350168.1">
    <property type="nucleotide sequence ID" value="NZ_JAPKNG010000005.1"/>
</dbReference>
<dbReference type="GO" id="GO:0043779">
    <property type="term" value="F:cobalt-precorrin-5A acetaldehyde-lyase activity"/>
    <property type="evidence" value="ECO:0007669"/>
    <property type="project" value="UniProtKB-EC"/>
</dbReference>